<evidence type="ECO:0000256" key="1">
    <source>
        <dbReference type="SAM" id="Phobius"/>
    </source>
</evidence>
<sequence>MKFRTDIACALGLLAGTTFGSGIAFLFGWQAYQALTSVSVFGVAGIMITIAVFRLLHHKSVSTSDPQ</sequence>
<protein>
    <submittedName>
        <fullName evidence="2">Uncharacterized protein</fullName>
    </submittedName>
</protein>
<organism evidence="2 3">
    <name type="scientific">Paenibacillus terrae</name>
    <dbReference type="NCBI Taxonomy" id="159743"/>
    <lineage>
        <taxon>Bacteria</taxon>
        <taxon>Bacillati</taxon>
        <taxon>Bacillota</taxon>
        <taxon>Bacilli</taxon>
        <taxon>Bacillales</taxon>
        <taxon>Paenibacillaceae</taxon>
        <taxon>Paenibacillus</taxon>
    </lineage>
</organism>
<dbReference type="Proteomes" id="UP000032534">
    <property type="component" value="Unassembled WGS sequence"/>
</dbReference>
<evidence type="ECO:0000313" key="3">
    <source>
        <dbReference type="Proteomes" id="UP000032534"/>
    </source>
</evidence>
<feature type="transmembrane region" description="Helical" evidence="1">
    <location>
        <begin position="35"/>
        <end position="56"/>
    </location>
</feature>
<dbReference type="RefSeq" id="WP_044649248.1">
    <property type="nucleotide sequence ID" value="NZ_JTHP01000122.1"/>
</dbReference>
<keyword evidence="1" id="KW-0812">Transmembrane</keyword>
<reference evidence="2 3" key="1">
    <citation type="submission" date="2014-11" db="EMBL/GenBank/DDBJ databases">
        <title>Draft Genome Sequences of Paenibacillus polymyxa NRRL B-30509 and Paenibacillus terrae NRRL B-30644, Strains from a Poultry Environment that Produce Tridecaptin A and Paenicidins.</title>
        <authorList>
            <person name="van Belkum M.J."/>
            <person name="Lohans C.T."/>
            <person name="Vederas J.C."/>
        </authorList>
    </citation>
    <scope>NUCLEOTIDE SEQUENCE [LARGE SCALE GENOMIC DNA]</scope>
    <source>
        <strain evidence="2 3">NRRL B-30644</strain>
    </source>
</reference>
<comment type="caution">
    <text evidence="2">The sequence shown here is derived from an EMBL/GenBank/DDBJ whole genome shotgun (WGS) entry which is preliminary data.</text>
</comment>
<keyword evidence="1" id="KW-1133">Transmembrane helix</keyword>
<dbReference type="AlphaFoldDB" id="A0A0D7WUQ2"/>
<accession>A0A0D7WUQ2</accession>
<evidence type="ECO:0000313" key="2">
    <source>
        <dbReference type="EMBL" id="KJD42443.1"/>
    </source>
</evidence>
<gene>
    <name evidence="2" type="ORF">QD47_28220</name>
</gene>
<keyword evidence="3" id="KW-1185">Reference proteome</keyword>
<dbReference type="EMBL" id="JTHP01000122">
    <property type="protein sequence ID" value="KJD42443.1"/>
    <property type="molecule type" value="Genomic_DNA"/>
</dbReference>
<name>A0A0D7WUQ2_9BACL</name>
<keyword evidence="1" id="KW-0472">Membrane</keyword>
<dbReference type="PATRIC" id="fig|159743.3.peg.6298"/>
<proteinExistence type="predicted"/>
<dbReference type="OrthoDB" id="2664367at2"/>
<feature type="transmembrane region" description="Helical" evidence="1">
    <location>
        <begin position="7"/>
        <end position="29"/>
    </location>
</feature>